<feature type="transmembrane region" description="Helical" evidence="8">
    <location>
        <begin position="128"/>
        <end position="149"/>
    </location>
</feature>
<protein>
    <submittedName>
        <fullName evidence="9">Iron chelate uptake ABC transporter family permease subunit</fullName>
    </submittedName>
</protein>
<sequence length="345" mass="35805">MQEERELVQIRRETWTVLCLLTLVIMALFTLLAGTYQVESGNIWSVLTGSGSALDQHIIFNQRLPRLVAAGAVGASLGLAGAIFQSVSRNPLGSPDVIGFTTGSASGALFIMLVASSMTSSDSTGLPGISIGLGAVLGGFLTAAIVLLLTSHASKNDGTSLGNQMVLIGIAVGAMLGSLNDYLLTRADLDAAESAKTWLYGSLNALTWDVVAGPVLLILFFVPATLLLTRRLRILELGDDLASSLGVPPKATLNMLVGAAVLLTALAIMLGGPISFVALIAPQLATRAWKTPGIALCQSSLLGATLLEIADYIAAHALSPFQIPVGLVMGAVGGLYLLIMLIRTR</sequence>
<evidence type="ECO:0000256" key="7">
    <source>
        <dbReference type="ARBA" id="ARBA00023136"/>
    </source>
</evidence>
<feature type="transmembrane region" description="Helical" evidence="8">
    <location>
        <begin position="67"/>
        <end position="85"/>
    </location>
</feature>
<dbReference type="GO" id="GO:0022857">
    <property type="term" value="F:transmembrane transporter activity"/>
    <property type="evidence" value="ECO:0007669"/>
    <property type="project" value="InterPro"/>
</dbReference>
<feature type="transmembrane region" description="Helical" evidence="8">
    <location>
        <begin position="97"/>
        <end position="116"/>
    </location>
</feature>
<keyword evidence="4" id="KW-1003">Cell membrane</keyword>
<dbReference type="InterPro" id="IPR000522">
    <property type="entry name" value="ABC_transptr_permease_BtuC"/>
</dbReference>
<dbReference type="SUPFAM" id="SSF81345">
    <property type="entry name" value="ABC transporter involved in vitamin B12 uptake, BtuC"/>
    <property type="match status" value="1"/>
</dbReference>
<reference evidence="9 10" key="1">
    <citation type="submission" date="2020-09" db="EMBL/GenBank/DDBJ databases">
        <title>Investigation of environmental microbes.</title>
        <authorList>
            <person name="Ou Y."/>
            <person name="Kang Q."/>
        </authorList>
    </citation>
    <scope>NUCLEOTIDE SEQUENCE [LARGE SCALE GENOMIC DNA]</scope>
    <source>
        <strain evidence="9 10">KJZ-14</strain>
    </source>
</reference>
<dbReference type="CDD" id="cd06550">
    <property type="entry name" value="TM_ABC_iron-siderophores_like"/>
    <property type="match status" value="1"/>
</dbReference>
<dbReference type="GO" id="GO:0005886">
    <property type="term" value="C:plasma membrane"/>
    <property type="evidence" value="ECO:0007669"/>
    <property type="project" value="UniProtKB-SubCell"/>
</dbReference>
<keyword evidence="3" id="KW-0813">Transport</keyword>
<evidence type="ECO:0000256" key="8">
    <source>
        <dbReference type="SAM" id="Phobius"/>
    </source>
</evidence>
<evidence type="ECO:0000256" key="3">
    <source>
        <dbReference type="ARBA" id="ARBA00022448"/>
    </source>
</evidence>
<dbReference type="GO" id="GO:0033214">
    <property type="term" value="P:siderophore-iron import into cell"/>
    <property type="evidence" value="ECO:0007669"/>
    <property type="project" value="TreeGrafter"/>
</dbReference>
<keyword evidence="6 8" id="KW-1133">Transmembrane helix</keyword>
<evidence type="ECO:0000256" key="4">
    <source>
        <dbReference type="ARBA" id="ARBA00022475"/>
    </source>
</evidence>
<feature type="transmembrane region" description="Helical" evidence="8">
    <location>
        <begin position="15"/>
        <end position="36"/>
    </location>
</feature>
<evidence type="ECO:0000313" key="9">
    <source>
        <dbReference type="EMBL" id="QNV37622.1"/>
    </source>
</evidence>
<feature type="transmembrane region" description="Helical" evidence="8">
    <location>
        <begin position="205"/>
        <end position="228"/>
    </location>
</feature>
<keyword evidence="10" id="KW-1185">Reference proteome</keyword>
<organism evidence="9 10">
    <name type="scientific">Rothia terrae</name>
    <dbReference type="NCBI Taxonomy" id="396015"/>
    <lineage>
        <taxon>Bacteria</taxon>
        <taxon>Bacillati</taxon>
        <taxon>Actinomycetota</taxon>
        <taxon>Actinomycetes</taxon>
        <taxon>Micrococcales</taxon>
        <taxon>Micrococcaceae</taxon>
        <taxon>Rothia</taxon>
    </lineage>
</organism>
<dbReference type="InterPro" id="IPR037294">
    <property type="entry name" value="ABC_BtuC-like"/>
</dbReference>
<dbReference type="AlphaFoldDB" id="A0A7H2BD76"/>
<dbReference type="PANTHER" id="PTHR30472">
    <property type="entry name" value="FERRIC ENTEROBACTIN TRANSPORT SYSTEM PERMEASE PROTEIN"/>
    <property type="match status" value="1"/>
</dbReference>
<evidence type="ECO:0000313" key="10">
    <source>
        <dbReference type="Proteomes" id="UP000516404"/>
    </source>
</evidence>
<comment type="subcellular location">
    <subcellularLocation>
        <location evidence="1">Cell membrane</location>
        <topology evidence="1">Multi-pass membrane protein</topology>
    </subcellularLocation>
</comment>
<dbReference type="EMBL" id="CP061539">
    <property type="protein sequence ID" value="QNV37622.1"/>
    <property type="molecule type" value="Genomic_DNA"/>
</dbReference>
<keyword evidence="5 8" id="KW-0812">Transmembrane</keyword>
<dbReference type="Proteomes" id="UP000516404">
    <property type="component" value="Chromosome"/>
</dbReference>
<dbReference type="GeneID" id="96624673"/>
<dbReference type="RefSeq" id="WP_190724470.1">
    <property type="nucleotide sequence ID" value="NZ_CP061539.1"/>
</dbReference>
<comment type="similarity">
    <text evidence="2">Belongs to the binding-protein-dependent transport system permease family. FecCD subfamily.</text>
</comment>
<evidence type="ECO:0000256" key="6">
    <source>
        <dbReference type="ARBA" id="ARBA00022989"/>
    </source>
</evidence>
<feature type="transmembrane region" description="Helical" evidence="8">
    <location>
        <begin position="255"/>
        <end position="281"/>
    </location>
</feature>
<proteinExistence type="inferred from homology"/>
<feature type="transmembrane region" description="Helical" evidence="8">
    <location>
        <begin position="321"/>
        <end position="342"/>
    </location>
</feature>
<keyword evidence="7 8" id="KW-0472">Membrane</keyword>
<dbReference type="Gene3D" id="1.10.3470.10">
    <property type="entry name" value="ABC transporter involved in vitamin B12 uptake, BtuC"/>
    <property type="match status" value="1"/>
</dbReference>
<dbReference type="KEGG" id="rter:IDM49_10525"/>
<feature type="transmembrane region" description="Helical" evidence="8">
    <location>
        <begin position="161"/>
        <end position="184"/>
    </location>
</feature>
<evidence type="ECO:0000256" key="5">
    <source>
        <dbReference type="ARBA" id="ARBA00022692"/>
    </source>
</evidence>
<evidence type="ECO:0000256" key="1">
    <source>
        <dbReference type="ARBA" id="ARBA00004651"/>
    </source>
</evidence>
<gene>
    <name evidence="9" type="ORF">IDM49_10525</name>
</gene>
<evidence type="ECO:0000256" key="2">
    <source>
        <dbReference type="ARBA" id="ARBA00007935"/>
    </source>
</evidence>
<name>A0A7H2BD76_9MICC</name>
<accession>A0A7H2BD76</accession>
<dbReference type="PANTHER" id="PTHR30472:SF24">
    <property type="entry name" value="FERRIC ENTEROBACTIN TRANSPORT SYSTEM PERMEASE PROTEIN FEPG"/>
    <property type="match status" value="1"/>
</dbReference>
<dbReference type="Pfam" id="PF01032">
    <property type="entry name" value="FecCD"/>
    <property type="match status" value="1"/>
</dbReference>